<dbReference type="AlphaFoldDB" id="A0AAE1CMQ9"/>
<accession>A0AAE1CMQ9</accession>
<evidence type="ECO:0000313" key="1">
    <source>
        <dbReference type="EMBL" id="KAK3713845.1"/>
    </source>
</evidence>
<sequence>MYGKIVRLVRRVSIMRMSLKMDCQGVQSVQICRSGYFMHRFGTSNTIIRLAVTEFPSLKVKEVKEVFRGPETEIFSRTNRQTGIWTEVMVYVHKGEAFVKKIKPQDKVKYCRNIDRQVIDNEVELQNDSRRKR</sequence>
<dbReference type="Proteomes" id="UP001283361">
    <property type="component" value="Unassembled WGS sequence"/>
</dbReference>
<organism evidence="1 2">
    <name type="scientific">Elysia crispata</name>
    <name type="common">lettuce slug</name>
    <dbReference type="NCBI Taxonomy" id="231223"/>
    <lineage>
        <taxon>Eukaryota</taxon>
        <taxon>Metazoa</taxon>
        <taxon>Spiralia</taxon>
        <taxon>Lophotrochozoa</taxon>
        <taxon>Mollusca</taxon>
        <taxon>Gastropoda</taxon>
        <taxon>Heterobranchia</taxon>
        <taxon>Euthyneura</taxon>
        <taxon>Panpulmonata</taxon>
        <taxon>Sacoglossa</taxon>
        <taxon>Placobranchoidea</taxon>
        <taxon>Plakobranchidae</taxon>
        <taxon>Elysia</taxon>
    </lineage>
</organism>
<evidence type="ECO:0000313" key="2">
    <source>
        <dbReference type="Proteomes" id="UP001283361"/>
    </source>
</evidence>
<gene>
    <name evidence="1" type="ORF">RRG08_033818</name>
</gene>
<name>A0AAE1CMQ9_9GAST</name>
<reference evidence="1" key="1">
    <citation type="journal article" date="2023" name="G3 (Bethesda)">
        <title>A reference genome for the long-term kleptoplast-retaining sea slug Elysia crispata morphotype clarki.</title>
        <authorList>
            <person name="Eastman K.E."/>
            <person name="Pendleton A.L."/>
            <person name="Shaikh M.A."/>
            <person name="Suttiyut T."/>
            <person name="Ogas R."/>
            <person name="Tomko P."/>
            <person name="Gavelis G."/>
            <person name="Widhalm J.R."/>
            <person name="Wisecaver J.H."/>
        </authorList>
    </citation>
    <scope>NUCLEOTIDE SEQUENCE</scope>
    <source>
        <strain evidence="1">ECLA1</strain>
    </source>
</reference>
<dbReference type="EMBL" id="JAWDGP010007552">
    <property type="protein sequence ID" value="KAK3713845.1"/>
    <property type="molecule type" value="Genomic_DNA"/>
</dbReference>
<proteinExistence type="predicted"/>
<protein>
    <submittedName>
        <fullName evidence="1">Uncharacterized protein</fullName>
    </submittedName>
</protein>
<keyword evidence="2" id="KW-1185">Reference proteome</keyword>
<comment type="caution">
    <text evidence="1">The sequence shown here is derived from an EMBL/GenBank/DDBJ whole genome shotgun (WGS) entry which is preliminary data.</text>
</comment>